<evidence type="ECO:0000313" key="1">
    <source>
        <dbReference type="EMBL" id="KAG5627889.1"/>
    </source>
</evidence>
<dbReference type="AlphaFoldDB" id="A0A9J6AU75"/>
<proteinExistence type="predicted"/>
<protein>
    <submittedName>
        <fullName evidence="1">Uncharacterized protein</fullName>
    </submittedName>
</protein>
<gene>
    <name evidence="1" type="ORF">H5410_013107</name>
</gene>
<dbReference type="Proteomes" id="UP000824120">
    <property type="component" value="Chromosome 2"/>
</dbReference>
<dbReference type="EMBL" id="JACXVP010000002">
    <property type="protein sequence ID" value="KAG5627889.1"/>
    <property type="molecule type" value="Genomic_DNA"/>
</dbReference>
<name>A0A9J6AU75_SOLCO</name>
<evidence type="ECO:0000313" key="2">
    <source>
        <dbReference type="Proteomes" id="UP000824120"/>
    </source>
</evidence>
<dbReference type="PANTHER" id="PTHR46238">
    <property type="entry name" value="REVERSE TRANSCRIPTASE DOMAIN-CONTAINING PROTEIN"/>
    <property type="match status" value="1"/>
</dbReference>
<keyword evidence="2" id="KW-1185">Reference proteome</keyword>
<comment type="caution">
    <text evidence="1">The sequence shown here is derived from an EMBL/GenBank/DDBJ whole genome shotgun (WGS) entry which is preliminary data.</text>
</comment>
<sequence>MKIFGTRWDLGVASVLDKMGEVRLRWFRHVKRRYTDAPVKRRERLVVVGSKRRRGKPQKYCGEVIRQDMAHLQLIEE</sequence>
<dbReference type="PANTHER" id="PTHR46238:SF8">
    <property type="entry name" value="ENDONUCLEASE_EXONUCLEASE_PHOSPHATASE DOMAIN-CONTAINING PROTEIN"/>
    <property type="match status" value="1"/>
</dbReference>
<reference evidence="1 2" key="1">
    <citation type="submission" date="2020-09" db="EMBL/GenBank/DDBJ databases">
        <title>De no assembly of potato wild relative species, Solanum commersonii.</title>
        <authorList>
            <person name="Cho K."/>
        </authorList>
    </citation>
    <scope>NUCLEOTIDE SEQUENCE [LARGE SCALE GENOMIC DNA]</scope>
    <source>
        <strain evidence="1">LZ3.2</strain>
        <tissue evidence="1">Leaf</tissue>
    </source>
</reference>
<organism evidence="1 2">
    <name type="scientific">Solanum commersonii</name>
    <name type="common">Commerson's wild potato</name>
    <name type="synonym">Commerson's nightshade</name>
    <dbReference type="NCBI Taxonomy" id="4109"/>
    <lineage>
        <taxon>Eukaryota</taxon>
        <taxon>Viridiplantae</taxon>
        <taxon>Streptophyta</taxon>
        <taxon>Embryophyta</taxon>
        <taxon>Tracheophyta</taxon>
        <taxon>Spermatophyta</taxon>
        <taxon>Magnoliopsida</taxon>
        <taxon>eudicotyledons</taxon>
        <taxon>Gunneridae</taxon>
        <taxon>Pentapetalae</taxon>
        <taxon>asterids</taxon>
        <taxon>lamiids</taxon>
        <taxon>Solanales</taxon>
        <taxon>Solanaceae</taxon>
        <taxon>Solanoideae</taxon>
        <taxon>Solaneae</taxon>
        <taxon>Solanum</taxon>
    </lineage>
</organism>
<accession>A0A9J6AU75</accession>
<dbReference type="OrthoDB" id="1303839at2759"/>